<gene>
    <name evidence="1" type="ORF">ACCO45_006483</name>
</gene>
<protein>
    <submittedName>
        <fullName evidence="1">Uncharacterized protein</fullName>
    </submittedName>
</protein>
<evidence type="ECO:0000313" key="1">
    <source>
        <dbReference type="EMBL" id="KAL3958321.1"/>
    </source>
</evidence>
<proteinExistence type="predicted"/>
<comment type="caution">
    <text evidence="1">The sequence shown here is derived from an EMBL/GenBank/DDBJ whole genome shotgun (WGS) entry which is preliminary data.</text>
</comment>
<reference evidence="1" key="1">
    <citation type="submission" date="2024-12" db="EMBL/GenBank/DDBJ databases">
        <title>Comparative genomics and development of molecular markers within Purpureocillium lilacinum and among Purpureocillium species.</title>
        <authorList>
            <person name="Yeh Z.-Y."/>
            <person name="Ni N.-T."/>
            <person name="Lo P.-H."/>
            <person name="Mushyakhwo K."/>
            <person name="Lin C.-F."/>
            <person name="Nai Y.-S."/>
        </authorList>
    </citation>
    <scope>NUCLEOTIDE SEQUENCE</scope>
    <source>
        <strain evidence="1">NCHU-NPUST-175</strain>
    </source>
</reference>
<accession>A0ACC4DPK7</accession>
<name>A0ACC4DPK7_PURLI</name>
<keyword evidence="2" id="KW-1185">Reference proteome</keyword>
<sequence length="93" mass="9856">MLSLDDYIMAGRGRWGRFGRWRGGLGGGNSERNRDGSHDGQGVDGSGNARQPQDEDRDGQAKARGHGDNNVPIQAGDRGRGQAERAGHDGGDV</sequence>
<dbReference type="Proteomes" id="UP001638806">
    <property type="component" value="Unassembled WGS sequence"/>
</dbReference>
<evidence type="ECO:0000313" key="2">
    <source>
        <dbReference type="Proteomes" id="UP001638806"/>
    </source>
</evidence>
<dbReference type="EMBL" id="JBGNUJ010000006">
    <property type="protein sequence ID" value="KAL3958321.1"/>
    <property type="molecule type" value="Genomic_DNA"/>
</dbReference>
<organism evidence="1 2">
    <name type="scientific">Purpureocillium lilacinum</name>
    <name type="common">Paecilomyces lilacinus</name>
    <dbReference type="NCBI Taxonomy" id="33203"/>
    <lineage>
        <taxon>Eukaryota</taxon>
        <taxon>Fungi</taxon>
        <taxon>Dikarya</taxon>
        <taxon>Ascomycota</taxon>
        <taxon>Pezizomycotina</taxon>
        <taxon>Sordariomycetes</taxon>
        <taxon>Hypocreomycetidae</taxon>
        <taxon>Hypocreales</taxon>
        <taxon>Ophiocordycipitaceae</taxon>
        <taxon>Purpureocillium</taxon>
    </lineage>
</organism>